<dbReference type="GO" id="GO:0006935">
    <property type="term" value="P:chemotaxis"/>
    <property type="evidence" value="ECO:0007669"/>
    <property type="project" value="UniProtKB-KW"/>
</dbReference>
<evidence type="ECO:0000256" key="3">
    <source>
        <dbReference type="PROSITE-ProRule" id="PRU00284"/>
    </source>
</evidence>
<keyword evidence="3" id="KW-0807">Transducer</keyword>
<feature type="transmembrane region" description="Helical" evidence="5">
    <location>
        <begin position="12"/>
        <end position="33"/>
    </location>
</feature>
<dbReference type="Proteomes" id="UP000477849">
    <property type="component" value="Unassembled WGS sequence"/>
</dbReference>
<gene>
    <name evidence="8" type="ORF">G6N76_01375</name>
</gene>
<evidence type="ECO:0000313" key="9">
    <source>
        <dbReference type="Proteomes" id="UP000477849"/>
    </source>
</evidence>
<name>A0A6M1S1Q0_9HYPH</name>
<evidence type="ECO:0000259" key="6">
    <source>
        <dbReference type="PROSITE" id="PS50111"/>
    </source>
</evidence>
<dbReference type="SUPFAM" id="SSF58104">
    <property type="entry name" value="Methyl-accepting chemotaxis protein (MCP) signaling domain"/>
    <property type="match status" value="1"/>
</dbReference>
<dbReference type="Gene3D" id="1.10.8.500">
    <property type="entry name" value="HAMP domain in histidine kinase"/>
    <property type="match status" value="1"/>
</dbReference>
<dbReference type="GO" id="GO:0007165">
    <property type="term" value="P:signal transduction"/>
    <property type="evidence" value="ECO:0007669"/>
    <property type="project" value="UniProtKB-KW"/>
</dbReference>
<dbReference type="AlphaFoldDB" id="A0A6M1S1Q0"/>
<accession>A0A6M1S1Q0</accession>
<dbReference type="PROSITE" id="PS50111">
    <property type="entry name" value="CHEMOTAXIS_TRANSDUC_2"/>
    <property type="match status" value="1"/>
</dbReference>
<feature type="region of interest" description="Disordered" evidence="4">
    <location>
        <begin position="426"/>
        <end position="448"/>
    </location>
</feature>
<proteinExistence type="inferred from homology"/>
<dbReference type="PROSITE" id="PS50885">
    <property type="entry name" value="HAMP"/>
    <property type="match status" value="2"/>
</dbReference>
<keyword evidence="5" id="KW-0812">Transmembrane</keyword>
<comment type="similarity">
    <text evidence="2">Belongs to the methyl-accepting chemotaxis (MCP) protein family.</text>
</comment>
<dbReference type="PANTHER" id="PTHR43531">
    <property type="entry name" value="PROTEIN ICFG"/>
    <property type="match status" value="1"/>
</dbReference>
<dbReference type="SMART" id="SM00283">
    <property type="entry name" value="MA"/>
    <property type="match status" value="1"/>
</dbReference>
<keyword evidence="5" id="KW-1133">Transmembrane helix</keyword>
<dbReference type="CDD" id="cd06225">
    <property type="entry name" value="HAMP"/>
    <property type="match status" value="1"/>
</dbReference>
<dbReference type="CDD" id="cd11386">
    <property type="entry name" value="MCP_signal"/>
    <property type="match status" value="1"/>
</dbReference>
<dbReference type="InterPro" id="IPR003660">
    <property type="entry name" value="HAMP_dom"/>
</dbReference>
<dbReference type="PANTHER" id="PTHR43531:SF11">
    <property type="entry name" value="METHYL-ACCEPTING CHEMOTAXIS PROTEIN 3"/>
    <property type="match status" value="1"/>
</dbReference>
<dbReference type="Gene3D" id="1.10.287.950">
    <property type="entry name" value="Methyl-accepting chemotaxis protein"/>
    <property type="match status" value="1"/>
</dbReference>
<keyword evidence="5" id="KW-0472">Membrane</keyword>
<keyword evidence="1" id="KW-0145">Chemotaxis</keyword>
<dbReference type="InterPro" id="IPR051310">
    <property type="entry name" value="MCP_chemotaxis"/>
</dbReference>
<evidence type="ECO:0000259" key="7">
    <source>
        <dbReference type="PROSITE" id="PS50885"/>
    </source>
</evidence>
<evidence type="ECO:0000256" key="2">
    <source>
        <dbReference type="ARBA" id="ARBA00029447"/>
    </source>
</evidence>
<dbReference type="InterPro" id="IPR004089">
    <property type="entry name" value="MCPsignal_dom"/>
</dbReference>
<reference evidence="8 9" key="1">
    <citation type="submission" date="2020-02" db="EMBL/GenBank/DDBJ databases">
        <title>Genome sequence of the type strain CCBAU10050 of Rhizobium daejeonense.</title>
        <authorList>
            <person name="Gao J."/>
            <person name="Sun J."/>
        </authorList>
    </citation>
    <scope>NUCLEOTIDE SEQUENCE [LARGE SCALE GENOMIC DNA]</scope>
    <source>
        <strain evidence="8 9">CCBAU10050</strain>
    </source>
</reference>
<organism evidence="8 9">
    <name type="scientific">Rhizobium daejeonense</name>
    <dbReference type="NCBI Taxonomy" id="240521"/>
    <lineage>
        <taxon>Bacteria</taxon>
        <taxon>Pseudomonadati</taxon>
        <taxon>Pseudomonadota</taxon>
        <taxon>Alphaproteobacteria</taxon>
        <taxon>Hyphomicrobiales</taxon>
        <taxon>Rhizobiaceae</taxon>
        <taxon>Rhizobium/Agrobacterium group</taxon>
        <taxon>Rhizobium</taxon>
    </lineage>
</organism>
<dbReference type="Pfam" id="PF00672">
    <property type="entry name" value="HAMP"/>
    <property type="match status" value="1"/>
</dbReference>
<evidence type="ECO:0000256" key="4">
    <source>
        <dbReference type="SAM" id="MobiDB-lite"/>
    </source>
</evidence>
<dbReference type="Pfam" id="PF00015">
    <property type="entry name" value="MCPsignal"/>
    <property type="match status" value="1"/>
</dbReference>
<evidence type="ECO:0000256" key="5">
    <source>
        <dbReference type="SAM" id="Phobius"/>
    </source>
</evidence>
<dbReference type="EMBL" id="JAAKZH010000001">
    <property type="protein sequence ID" value="NGO62308.1"/>
    <property type="molecule type" value="Genomic_DNA"/>
</dbReference>
<evidence type="ECO:0000313" key="8">
    <source>
        <dbReference type="EMBL" id="NGO62308.1"/>
    </source>
</evidence>
<feature type="domain" description="HAMP" evidence="7">
    <location>
        <begin position="372"/>
        <end position="425"/>
    </location>
</feature>
<dbReference type="RefSeq" id="WP_163900672.1">
    <property type="nucleotide sequence ID" value="NZ_CP048427.1"/>
</dbReference>
<evidence type="ECO:0000256" key="1">
    <source>
        <dbReference type="ARBA" id="ARBA00022500"/>
    </source>
</evidence>
<dbReference type="SUPFAM" id="SSF158472">
    <property type="entry name" value="HAMP domain-like"/>
    <property type="match status" value="1"/>
</dbReference>
<dbReference type="GO" id="GO:0016020">
    <property type="term" value="C:membrane"/>
    <property type="evidence" value="ECO:0007669"/>
    <property type="project" value="InterPro"/>
</dbReference>
<keyword evidence="9" id="KW-1185">Reference proteome</keyword>
<sequence>MVFRFNSLSSKVIGIFLLLTALSVGILNVLAYFTSSSLFDKQTYRAMDGTLTFRGDMLREQLQQLENQATSIAKIEGLQQSFTSMKSGWNTIVKNSGDAKGELQAVFVKNNPYPAGEREKLLKPEGPSGFYYSNHEATQNLVASYLRDTQFRDLLMVDQAGNVIYSYRKGPFFAENATAGELAGTGLGQAFARSADVAAKAVEDAAPTTFSGLKTGKDALSPDIYFSVPVVKFGAFKGSILFQLKDTAITSLLSKGIAADSVERAAVLSEDGTGISLGTDGKLMDIAAAPFGFAPAAMQGNGGIVTSDFARDDGAARAYGRAIEFGGQKYLMVESLTLAELGAGSLQIALTLTAIAAATLAVMSIATGVLTRRLFAPLARLAVVTGQVADGQLDNPVANQDRGDEIGTMARALERFRTALIEQQQLESRANEEREQAEAERRQRFSEREAEARTLGGVVAALDQGLDRLAHGDLAFEIRQPFPNELESLRVNFNNALSTLSATLSGIGGNSLAVRGGSEEMRAGADQLAERTERQAAALTETASAIKAMTDAVKVQIAHGEDAERSARNAKDEAEQSGHIMRETIAAMEAIRGSSQEINQIIGVIDEIAFQTNLLALNAGVEAARAGEAGKGFAVVAQEVRELAQRSAGAAKQITSLLAKSAGEVAHGVSLVEKAGHALQGIGEHVLSINGKIGDMMHSTREEAQTISEINGSINALDVMTQQNAAMVEETTAAIHRLATEAAEMDQQLGHFTLGQQAAAPRHAGPYEMRRAS</sequence>
<protein>
    <submittedName>
        <fullName evidence="8">Methyl-accepting chemotaxis protein</fullName>
    </submittedName>
</protein>
<feature type="domain" description="HAMP" evidence="7">
    <location>
        <begin position="453"/>
        <end position="505"/>
    </location>
</feature>
<dbReference type="SMART" id="SM00304">
    <property type="entry name" value="HAMP"/>
    <property type="match status" value="2"/>
</dbReference>
<feature type="domain" description="Methyl-accepting transducer" evidence="6">
    <location>
        <begin position="510"/>
        <end position="739"/>
    </location>
</feature>
<comment type="caution">
    <text evidence="8">The sequence shown here is derived from an EMBL/GenBank/DDBJ whole genome shotgun (WGS) entry which is preliminary data.</text>
</comment>
<feature type="compositionally biased region" description="Basic and acidic residues" evidence="4">
    <location>
        <begin position="429"/>
        <end position="448"/>
    </location>
</feature>